<gene>
    <name evidence="14" type="primary">DNAI2</name>
</gene>
<dbReference type="PANTHER" id="PTHR12442">
    <property type="entry name" value="DYNEIN INTERMEDIATE CHAIN"/>
    <property type="match status" value="1"/>
</dbReference>
<dbReference type="PANTHER" id="PTHR12442:SF7">
    <property type="entry name" value="DYNEIN AXONEMAL INTERMEDIATE CHAIN 2"/>
    <property type="match status" value="1"/>
</dbReference>
<evidence type="ECO:0000313" key="15">
    <source>
        <dbReference type="Proteomes" id="UP000007754"/>
    </source>
</evidence>
<feature type="compositionally biased region" description="Gly residues" evidence="13">
    <location>
        <begin position="627"/>
        <end position="639"/>
    </location>
</feature>
<dbReference type="PROSITE" id="PS50082">
    <property type="entry name" value="WD_REPEATS_2"/>
    <property type="match status" value="1"/>
</dbReference>
<keyword evidence="7" id="KW-0243">Dynein</keyword>
<evidence type="ECO:0000256" key="10">
    <source>
        <dbReference type="ARBA" id="ARBA00023212"/>
    </source>
</evidence>
<reference evidence="14" key="3">
    <citation type="submission" date="2025-09" db="UniProtKB">
        <authorList>
            <consortium name="Ensembl"/>
        </authorList>
    </citation>
    <scope>IDENTIFICATION</scope>
</reference>
<keyword evidence="8" id="KW-0969">Cilium</keyword>
<dbReference type="Proteomes" id="UP000007754">
    <property type="component" value="Chromosome 18"/>
</dbReference>
<evidence type="ECO:0000313" key="14">
    <source>
        <dbReference type="Ensembl" id="ENSTGUP00000033853.1"/>
    </source>
</evidence>
<keyword evidence="9" id="KW-0505">Motor protein</keyword>
<proteinExistence type="inferred from homology"/>
<dbReference type="GO" id="GO:0045504">
    <property type="term" value="F:dynein heavy chain binding"/>
    <property type="evidence" value="ECO:0007669"/>
    <property type="project" value="TreeGrafter"/>
</dbReference>
<dbReference type="Gene3D" id="2.130.10.10">
    <property type="entry name" value="YVTN repeat-like/Quinoprotein amine dehydrogenase"/>
    <property type="match status" value="2"/>
</dbReference>
<evidence type="ECO:0000256" key="3">
    <source>
        <dbReference type="ARBA" id="ARBA00022490"/>
    </source>
</evidence>
<protein>
    <recommendedName>
        <fullName evidence="16">Dynein axonemal intermediate chain 2</fullName>
    </recommendedName>
</protein>
<dbReference type="SMART" id="SM00320">
    <property type="entry name" value="WD40"/>
    <property type="match status" value="5"/>
</dbReference>
<dbReference type="InParanoid" id="A0A674HH09"/>
<dbReference type="InterPro" id="IPR001680">
    <property type="entry name" value="WD40_rpt"/>
</dbReference>
<evidence type="ECO:0000256" key="9">
    <source>
        <dbReference type="ARBA" id="ARBA00023175"/>
    </source>
</evidence>
<evidence type="ECO:0000256" key="8">
    <source>
        <dbReference type="ARBA" id="ARBA00023069"/>
    </source>
</evidence>
<evidence type="ECO:0000256" key="12">
    <source>
        <dbReference type="PROSITE-ProRule" id="PRU00221"/>
    </source>
</evidence>
<dbReference type="GO" id="GO:0045503">
    <property type="term" value="F:dynein light chain binding"/>
    <property type="evidence" value="ECO:0007669"/>
    <property type="project" value="TreeGrafter"/>
</dbReference>
<comment type="similarity">
    <text evidence="2">Belongs to the dynein intermediate chain family.</text>
</comment>
<evidence type="ECO:0000256" key="11">
    <source>
        <dbReference type="ARBA" id="ARBA00023273"/>
    </source>
</evidence>
<dbReference type="InterPro" id="IPR036322">
    <property type="entry name" value="WD40_repeat_dom_sf"/>
</dbReference>
<dbReference type="GO" id="GO:0005874">
    <property type="term" value="C:microtubule"/>
    <property type="evidence" value="ECO:0007669"/>
    <property type="project" value="UniProtKB-KW"/>
</dbReference>
<feature type="region of interest" description="Disordered" evidence="13">
    <location>
        <begin position="621"/>
        <end position="655"/>
    </location>
</feature>
<evidence type="ECO:0000256" key="5">
    <source>
        <dbReference type="ARBA" id="ARBA00022701"/>
    </source>
</evidence>
<keyword evidence="11" id="KW-0966">Cell projection</keyword>
<dbReference type="InterPro" id="IPR015943">
    <property type="entry name" value="WD40/YVTN_repeat-like_dom_sf"/>
</dbReference>
<dbReference type="GO" id="GO:0036157">
    <property type="term" value="C:outer dynein arm"/>
    <property type="evidence" value="ECO:0007669"/>
    <property type="project" value="TreeGrafter"/>
</dbReference>
<evidence type="ECO:0008006" key="16">
    <source>
        <dbReference type="Google" id="ProtNLM"/>
    </source>
</evidence>
<dbReference type="FunFam" id="2.130.10.10:FF:000584">
    <property type="entry name" value="Dynein intermediate chain 2"/>
    <property type="match status" value="1"/>
</dbReference>
<dbReference type="Pfam" id="PF00400">
    <property type="entry name" value="WD40"/>
    <property type="match status" value="1"/>
</dbReference>
<keyword evidence="5" id="KW-0493">Microtubule</keyword>
<sequence>MEIKYEYSRKRREFGRPCSFSDLLAEVTVDIPPDPSLADDFIPQDPVDFSVQEGPLMAVHEVNTERTQVCSRGVNHVEGGWPKHIDPKNSELTTRYREEVEREEIYTKTIQRLGFVRACPDPPQAPRAPQSPPEPPRATAVLSLQVMEHYIRQNNTIDIYQEYFEEEEEEEEEEEHPSAKTINVIRDPNTPRRMATHLSWHPDGNRAVAVAYCSLDFQDSRKDMSSDSYIWDLEKPHIPELSLKPSSPVVTLEYNSKDWHHVLGGCYNGQIVYWDTRKGGLPMEMTPVEFSHRDPVYGACWLPSRTGTECFSGSTDGQVLWWDIRKMSQPSEKLVLDITRQDQLKDALGAISLDFAPAMPTKFLVGTEQGIIISCNRDAKTPPEKIANIFRSHIGAVYKVTRNPFFPKVFLSVGDWTARIWTEELNDSSSIMETKYHTSYLLDACWSPTKPAVFFTARSDGTLDIWDFLFHQKEPSLSLKVSNDPLLSLSSQDNGHIVACGTRQGTVSLLEISPGLCTLRKNEKTLTSSVCARSQPHSACSPALSPDTSQGALCPPWPSAPHLPQMFEREARREKVLQEKYRERLLREQERLRAQPEEQEDPQQLFKQAQADFLSSIKAERRRRGLEGSGEVTGRGQPGHQGRDPSKGRGQGEPLSFRMKRVRQLPRRKHRRMPRSVCSSCTFLSPPCQSCCRDEATVPEPGRSPGLSALLGWQVGNLHSPLTFASLFSFV</sequence>
<keyword evidence="4 12" id="KW-0853">WD repeat</keyword>
<organism evidence="14 15">
    <name type="scientific">Taeniopygia guttata</name>
    <name type="common">Zebra finch</name>
    <name type="synonym">Poephila guttata</name>
    <dbReference type="NCBI Taxonomy" id="59729"/>
    <lineage>
        <taxon>Eukaryota</taxon>
        <taxon>Metazoa</taxon>
        <taxon>Chordata</taxon>
        <taxon>Craniata</taxon>
        <taxon>Vertebrata</taxon>
        <taxon>Euteleostomi</taxon>
        <taxon>Archelosauria</taxon>
        <taxon>Archosauria</taxon>
        <taxon>Dinosauria</taxon>
        <taxon>Saurischia</taxon>
        <taxon>Theropoda</taxon>
        <taxon>Coelurosauria</taxon>
        <taxon>Aves</taxon>
        <taxon>Neognathae</taxon>
        <taxon>Neoaves</taxon>
        <taxon>Telluraves</taxon>
        <taxon>Australaves</taxon>
        <taxon>Passeriformes</taxon>
        <taxon>Passeroidea</taxon>
        <taxon>Estrildidae</taxon>
        <taxon>Estrildinae</taxon>
        <taxon>Taeniopygia</taxon>
    </lineage>
</organism>
<keyword evidence="10" id="KW-0206">Cytoskeleton</keyword>
<dbReference type="GO" id="GO:0003341">
    <property type="term" value="P:cilium movement"/>
    <property type="evidence" value="ECO:0007669"/>
    <property type="project" value="TreeGrafter"/>
</dbReference>
<evidence type="ECO:0000256" key="2">
    <source>
        <dbReference type="ARBA" id="ARBA00011059"/>
    </source>
</evidence>
<name>A0A674HH09_TAEGU</name>
<accession>A0A674HH09</accession>
<evidence type="ECO:0000256" key="6">
    <source>
        <dbReference type="ARBA" id="ARBA00022737"/>
    </source>
</evidence>
<evidence type="ECO:0000256" key="1">
    <source>
        <dbReference type="ARBA" id="ARBA00004430"/>
    </source>
</evidence>
<evidence type="ECO:0000256" key="7">
    <source>
        <dbReference type="ARBA" id="ARBA00023017"/>
    </source>
</evidence>
<reference evidence="14" key="2">
    <citation type="submission" date="2025-08" db="UniProtKB">
        <authorList>
            <consortium name="Ensembl"/>
        </authorList>
    </citation>
    <scope>IDENTIFICATION</scope>
</reference>
<dbReference type="InterPro" id="IPR050687">
    <property type="entry name" value="Dynein_IC"/>
</dbReference>
<dbReference type="Ensembl" id="ENSTGUT00000027611.1">
    <property type="protein sequence ID" value="ENSTGUP00000033853.1"/>
    <property type="gene ID" value="ENSTGUG00000021226.1"/>
</dbReference>
<dbReference type="OMA" id="WDFFYRQ"/>
<keyword evidence="3" id="KW-0963">Cytoplasm</keyword>
<dbReference type="AlphaFoldDB" id="A0A674HH09"/>
<dbReference type="GeneTree" id="ENSGT00940000163996"/>
<reference evidence="14 15" key="1">
    <citation type="journal article" date="2010" name="Nature">
        <title>The genome of a songbird.</title>
        <authorList>
            <person name="Warren W.C."/>
            <person name="Clayton D.F."/>
            <person name="Ellegren H."/>
            <person name="Arnold A.P."/>
            <person name="Hillier L.W."/>
            <person name="Kunstner A."/>
            <person name="Searle S."/>
            <person name="White S."/>
            <person name="Vilella A.J."/>
            <person name="Fairley S."/>
            <person name="Heger A."/>
            <person name="Kong L."/>
            <person name="Ponting C.P."/>
            <person name="Jarvis E.D."/>
            <person name="Mello C.V."/>
            <person name="Minx P."/>
            <person name="Lovell P."/>
            <person name="Velho T.A."/>
            <person name="Ferris M."/>
            <person name="Balakrishnan C.N."/>
            <person name="Sinha S."/>
            <person name="Blatti C."/>
            <person name="London S.E."/>
            <person name="Li Y."/>
            <person name="Lin Y.C."/>
            <person name="George J."/>
            <person name="Sweedler J."/>
            <person name="Southey B."/>
            <person name="Gunaratne P."/>
            <person name="Watson M."/>
            <person name="Nam K."/>
            <person name="Backstrom N."/>
            <person name="Smeds L."/>
            <person name="Nabholz B."/>
            <person name="Itoh Y."/>
            <person name="Whitney O."/>
            <person name="Pfenning A.R."/>
            <person name="Howard J."/>
            <person name="Volker M."/>
            <person name="Skinner B.M."/>
            <person name="Griffin D.K."/>
            <person name="Ye L."/>
            <person name="McLaren W.M."/>
            <person name="Flicek P."/>
            <person name="Quesada V."/>
            <person name="Velasco G."/>
            <person name="Lopez-Otin C."/>
            <person name="Puente X.S."/>
            <person name="Olender T."/>
            <person name="Lancet D."/>
            <person name="Smit A.F."/>
            <person name="Hubley R."/>
            <person name="Konkel M.K."/>
            <person name="Walker J.A."/>
            <person name="Batzer M.A."/>
            <person name="Gu W."/>
            <person name="Pollock D.D."/>
            <person name="Chen L."/>
            <person name="Cheng Z."/>
            <person name="Eichler E.E."/>
            <person name="Stapley J."/>
            <person name="Slate J."/>
            <person name="Ekblom R."/>
            <person name="Birkhead T."/>
            <person name="Burke T."/>
            <person name="Burt D."/>
            <person name="Scharff C."/>
            <person name="Adam I."/>
            <person name="Richard H."/>
            <person name="Sultan M."/>
            <person name="Soldatov A."/>
            <person name="Lehrach H."/>
            <person name="Edwards S.V."/>
            <person name="Yang S.P."/>
            <person name="Li X."/>
            <person name="Graves T."/>
            <person name="Fulton L."/>
            <person name="Nelson J."/>
            <person name="Chinwalla A."/>
            <person name="Hou S."/>
            <person name="Mardis E.R."/>
            <person name="Wilson R.K."/>
        </authorList>
    </citation>
    <scope>NUCLEOTIDE SEQUENCE [LARGE SCALE GENOMIC DNA]</scope>
</reference>
<keyword evidence="15" id="KW-1185">Reference proteome</keyword>
<keyword evidence="6" id="KW-0677">Repeat</keyword>
<dbReference type="SUPFAM" id="SSF50978">
    <property type="entry name" value="WD40 repeat-like"/>
    <property type="match status" value="1"/>
</dbReference>
<dbReference type="GO" id="GO:0036158">
    <property type="term" value="P:outer dynein arm assembly"/>
    <property type="evidence" value="ECO:0007669"/>
    <property type="project" value="TreeGrafter"/>
</dbReference>
<comment type="subcellular location">
    <subcellularLocation>
        <location evidence="1">Cytoplasm</location>
        <location evidence="1">Cytoskeleton</location>
        <location evidence="1">Cilium axoneme</location>
    </subcellularLocation>
</comment>
<feature type="repeat" description="WD" evidence="12">
    <location>
        <begin position="434"/>
        <end position="467"/>
    </location>
</feature>
<feature type="region of interest" description="Disordered" evidence="13">
    <location>
        <begin position="537"/>
        <end position="557"/>
    </location>
</feature>
<evidence type="ECO:0000256" key="13">
    <source>
        <dbReference type="SAM" id="MobiDB-lite"/>
    </source>
</evidence>
<evidence type="ECO:0000256" key="4">
    <source>
        <dbReference type="ARBA" id="ARBA00022574"/>
    </source>
</evidence>